<proteinExistence type="predicted"/>
<evidence type="ECO:0000256" key="1">
    <source>
        <dbReference type="SAM" id="MobiDB-lite"/>
    </source>
</evidence>
<sequence>HGTIQAAAAHVEAGRESRSRERGAAARGQHQRPGRRKLGHGRARQGGKKPVAGACVAANAARRNDRNGRQHHAGRHRHGERSIGRDRKAGRIHVAKAHGRGPAKAGARERNQRARRTAAGREAADGGRGGDVQGAAHGGATAGQGPGLRPQGRQQGEQQPVAAAP</sequence>
<dbReference type="AlphaFoldDB" id="A0A699UN96"/>
<accession>A0A699UN96</accession>
<evidence type="ECO:0000313" key="2">
    <source>
        <dbReference type="EMBL" id="GFD23960.1"/>
    </source>
</evidence>
<feature type="compositionally biased region" description="Basic residues" evidence="1">
    <location>
        <begin position="69"/>
        <end position="79"/>
    </location>
</feature>
<feature type="compositionally biased region" description="Low complexity" evidence="1">
    <location>
        <begin position="51"/>
        <end position="61"/>
    </location>
</feature>
<dbReference type="EMBL" id="BKCJ011348771">
    <property type="protein sequence ID" value="GFD23960.1"/>
    <property type="molecule type" value="Genomic_DNA"/>
</dbReference>
<reference evidence="2" key="1">
    <citation type="journal article" date="2019" name="Sci. Rep.">
        <title>Draft genome of Tanacetum cinerariifolium, the natural source of mosquito coil.</title>
        <authorList>
            <person name="Yamashiro T."/>
            <person name="Shiraishi A."/>
            <person name="Satake H."/>
            <person name="Nakayama K."/>
        </authorList>
    </citation>
    <scope>NUCLEOTIDE SEQUENCE</scope>
</reference>
<comment type="caution">
    <text evidence="2">The sequence shown here is derived from an EMBL/GenBank/DDBJ whole genome shotgun (WGS) entry which is preliminary data.</text>
</comment>
<feature type="compositionally biased region" description="Basic and acidic residues" evidence="1">
    <location>
        <begin position="12"/>
        <end position="24"/>
    </location>
</feature>
<feature type="compositionally biased region" description="Basic residues" evidence="1">
    <location>
        <begin position="90"/>
        <end position="101"/>
    </location>
</feature>
<feature type="non-terminal residue" evidence="2">
    <location>
        <position position="1"/>
    </location>
</feature>
<feature type="compositionally biased region" description="Low complexity" evidence="1">
    <location>
        <begin position="147"/>
        <end position="165"/>
    </location>
</feature>
<gene>
    <name evidence="2" type="ORF">Tci_895929</name>
</gene>
<feature type="compositionally biased region" description="Basic and acidic residues" evidence="1">
    <location>
        <begin position="80"/>
        <end position="89"/>
    </location>
</feature>
<feature type="compositionally biased region" description="Gly residues" evidence="1">
    <location>
        <begin position="126"/>
        <end position="146"/>
    </location>
</feature>
<name>A0A699UN96_TANCI</name>
<feature type="compositionally biased region" description="Basic residues" evidence="1">
    <location>
        <begin position="29"/>
        <end position="47"/>
    </location>
</feature>
<feature type="region of interest" description="Disordered" evidence="1">
    <location>
        <begin position="1"/>
        <end position="165"/>
    </location>
</feature>
<organism evidence="2">
    <name type="scientific">Tanacetum cinerariifolium</name>
    <name type="common">Dalmatian daisy</name>
    <name type="synonym">Chrysanthemum cinerariifolium</name>
    <dbReference type="NCBI Taxonomy" id="118510"/>
    <lineage>
        <taxon>Eukaryota</taxon>
        <taxon>Viridiplantae</taxon>
        <taxon>Streptophyta</taxon>
        <taxon>Embryophyta</taxon>
        <taxon>Tracheophyta</taxon>
        <taxon>Spermatophyta</taxon>
        <taxon>Magnoliopsida</taxon>
        <taxon>eudicotyledons</taxon>
        <taxon>Gunneridae</taxon>
        <taxon>Pentapetalae</taxon>
        <taxon>asterids</taxon>
        <taxon>campanulids</taxon>
        <taxon>Asterales</taxon>
        <taxon>Asteraceae</taxon>
        <taxon>Asteroideae</taxon>
        <taxon>Anthemideae</taxon>
        <taxon>Anthemidinae</taxon>
        <taxon>Tanacetum</taxon>
    </lineage>
</organism>
<protein>
    <submittedName>
        <fullName evidence="2">Uncharacterized protein</fullName>
    </submittedName>
</protein>